<organism evidence="6 7">
    <name type="scientific">Porphyridium purpureum</name>
    <name type="common">Red alga</name>
    <name type="synonym">Porphyridium cruentum</name>
    <dbReference type="NCBI Taxonomy" id="35688"/>
    <lineage>
        <taxon>Eukaryota</taxon>
        <taxon>Rhodophyta</taxon>
        <taxon>Bangiophyceae</taxon>
        <taxon>Porphyridiales</taxon>
        <taxon>Porphyridiaceae</taxon>
        <taxon>Porphyridium</taxon>
    </lineage>
</organism>
<dbReference type="Pfam" id="PF13932">
    <property type="entry name" value="SAM_GIDA_C"/>
    <property type="match status" value="1"/>
</dbReference>
<dbReference type="InterPro" id="IPR044920">
    <property type="entry name" value="MnmG_C_subdom_sf"/>
</dbReference>
<dbReference type="SUPFAM" id="SSF51905">
    <property type="entry name" value="FAD/NAD(P)-binding domain"/>
    <property type="match status" value="1"/>
</dbReference>
<evidence type="ECO:0000313" key="7">
    <source>
        <dbReference type="Proteomes" id="UP000324585"/>
    </source>
</evidence>
<dbReference type="InterPro" id="IPR002218">
    <property type="entry name" value="MnmG-rel"/>
</dbReference>
<reference evidence="7" key="1">
    <citation type="journal article" date="2019" name="Nat. Commun.">
        <title>Expansion of phycobilisome linker gene families in mesophilic red algae.</title>
        <authorList>
            <person name="Lee J."/>
            <person name="Kim D."/>
            <person name="Bhattacharya D."/>
            <person name="Yoon H.S."/>
        </authorList>
    </citation>
    <scope>NUCLEOTIDE SEQUENCE [LARGE SCALE GENOMIC DNA]</scope>
    <source>
        <strain evidence="7">CCMP 1328</strain>
    </source>
</reference>
<evidence type="ECO:0000256" key="1">
    <source>
        <dbReference type="ARBA" id="ARBA00001974"/>
    </source>
</evidence>
<dbReference type="AlphaFoldDB" id="A0A5J4Z687"/>
<evidence type="ECO:0000313" key="6">
    <source>
        <dbReference type="EMBL" id="KAA8499196.1"/>
    </source>
</evidence>
<dbReference type="InterPro" id="IPR026904">
    <property type="entry name" value="MnmG_C"/>
</dbReference>
<dbReference type="Pfam" id="PF21680">
    <property type="entry name" value="GIDA_C_1st"/>
    <property type="match status" value="1"/>
</dbReference>
<dbReference type="Gene3D" id="3.50.50.60">
    <property type="entry name" value="FAD/NAD(P)-binding domain"/>
    <property type="match status" value="2"/>
</dbReference>
<feature type="domain" description="tRNA uridine 5-carboxymethylaminomethyl modification enzyme C-terminal subdomain" evidence="5">
    <location>
        <begin position="633"/>
        <end position="704"/>
    </location>
</feature>
<dbReference type="EMBL" id="VRMN01000001">
    <property type="protein sequence ID" value="KAA8499196.1"/>
    <property type="molecule type" value="Genomic_DNA"/>
</dbReference>
<comment type="cofactor">
    <cofactor evidence="1">
        <name>FAD</name>
        <dbReference type="ChEBI" id="CHEBI:57692"/>
    </cofactor>
</comment>
<dbReference type="Gene3D" id="1.10.150.570">
    <property type="entry name" value="GidA associated domain, C-terminal subdomain"/>
    <property type="match status" value="1"/>
</dbReference>
<dbReference type="OrthoDB" id="3329at2759"/>
<dbReference type="SMART" id="SM01228">
    <property type="entry name" value="GIDA_assoc_3"/>
    <property type="match status" value="1"/>
</dbReference>
<proteinExistence type="predicted"/>
<dbReference type="InterPro" id="IPR036188">
    <property type="entry name" value="FAD/NAD-bd_sf"/>
</dbReference>
<feature type="compositionally biased region" description="Polar residues" evidence="4">
    <location>
        <begin position="351"/>
        <end position="363"/>
    </location>
</feature>
<evidence type="ECO:0000256" key="3">
    <source>
        <dbReference type="ARBA" id="ARBA00022827"/>
    </source>
</evidence>
<name>A0A5J4Z687_PORPP</name>
<comment type="caution">
    <text evidence="6">The sequence shown here is derived from an EMBL/GenBank/DDBJ whole genome shotgun (WGS) entry which is preliminary data.</text>
</comment>
<keyword evidence="2" id="KW-0285">Flavoprotein</keyword>
<keyword evidence="3" id="KW-0274">FAD</keyword>
<dbReference type="Proteomes" id="UP000324585">
    <property type="component" value="Unassembled WGS sequence"/>
</dbReference>
<protein>
    <submittedName>
        <fullName evidence="6">tRNA uridine 5-carboxymethylaminomethyl modification enzyme MnmG</fullName>
    </submittedName>
</protein>
<dbReference type="GO" id="GO:0030488">
    <property type="term" value="P:tRNA methylation"/>
    <property type="evidence" value="ECO:0007669"/>
    <property type="project" value="TreeGrafter"/>
</dbReference>
<keyword evidence="7" id="KW-1185">Reference proteome</keyword>
<evidence type="ECO:0000259" key="5">
    <source>
        <dbReference type="SMART" id="SM01228"/>
    </source>
</evidence>
<dbReference type="OMA" id="IAMMSCN"/>
<dbReference type="GO" id="GO:0005829">
    <property type="term" value="C:cytosol"/>
    <property type="evidence" value="ECO:0007669"/>
    <property type="project" value="TreeGrafter"/>
</dbReference>
<evidence type="ECO:0000256" key="4">
    <source>
        <dbReference type="SAM" id="MobiDB-lite"/>
    </source>
</evidence>
<dbReference type="InterPro" id="IPR047001">
    <property type="entry name" value="MnmG_C_subdom"/>
</dbReference>
<dbReference type="Pfam" id="PF01134">
    <property type="entry name" value="GIDA"/>
    <property type="match status" value="2"/>
</dbReference>
<gene>
    <name evidence="6" type="ORF">FVE85_6781</name>
</gene>
<dbReference type="InterPro" id="IPR049312">
    <property type="entry name" value="GIDA_C_N"/>
</dbReference>
<dbReference type="PANTHER" id="PTHR11806:SF0">
    <property type="entry name" value="PROTEIN MTO1 HOMOLOG, MITOCHONDRIAL"/>
    <property type="match status" value="1"/>
</dbReference>
<dbReference type="InterPro" id="IPR040131">
    <property type="entry name" value="MnmG_N"/>
</dbReference>
<feature type="region of interest" description="Disordered" evidence="4">
    <location>
        <begin position="344"/>
        <end position="363"/>
    </location>
</feature>
<dbReference type="PANTHER" id="PTHR11806">
    <property type="entry name" value="GLUCOSE INHIBITED DIVISION PROTEIN A"/>
    <property type="match status" value="1"/>
</dbReference>
<evidence type="ECO:0000256" key="2">
    <source>
        <dbReference type="ARBA" id="ARBA00022630"/>
    </source>
</evidence>
<sequence length="734" mass="79846">MLVVSKMQQRIAGVFDVIVIGGGHAGVEAASVAARMGARVALVSPKRDTIGLMSCNPSVGGLGKGHLVRELDALDGVMARAADASATQWRMLASGRGRAVQSPRTQNDRAAYGRAVRKILFEEQDSSRIPITFYEHSVHNLLVTKNPKPAATSCDPSDARRWQCNGVVLSDGTELPAGAVVLTSGTFLNGTMHTGSSRTRGGRIGDSGQFQALASMLRDELELKMARLRTGTPPRLALDSINLTGLAQFTSDFDRYEPFSLLNAPNEVQHKEALAEREQPVFQTYTNEGTHAIVRDAMQRGLIPQLDGGLPPRYCPSIETKVSRFASVPAHIVWLEIEKELDKNPVGGSGDQASPGGSSRDIPTSTVVYPQGISCSLPSDIQMSMVRSIAGLEKARILHYGYTVEYDYVDPRSLSRTLELRKVRGLFLAGQINGTTGYEEAASQGLYAGINACLRASSLSAPESASDASQFLLNRSDAYLGVLVDDLTQLGVLEPYRMLTARAEHRLELRCDNADARLTQRGIVQLGCVSEERARVFRERSAAIEACKDALRSISLKAEEWHAMTGVKLAEPTRRVTAAYMLERTTMCVHDLMQKGPQVRDALLSAQSRNCVPSPSHANILRSDIVARIESDLKYELAIQRSHVTLERCGAQDAAEIPENVDYRGIHGLSNEAVERLSLERPSTIGKARRISGVPADAVLQLEKWLRRQKKVQSPVQTGTVSCSRDASAEHASL</sequence>
<dbReference type="GO" id="GO:0002098">
    <property type="term" value="P:tRNA wobble uridine modification"/>
    <property type="evidence" value="ECO:0007669"/>
    <property type="project" value="TreeGrafter"/>
</dbReference>
<dbReference type="GO" id="GO:0050660">
    <property type="term" value="F:flavin adenine dinucleotide binding"/>
    <property type="evidence" value="ECO:0007669"/>
    <property type="project" value="InterPro"/>
</dbReference>
<accession>A0A5J4Z687</accession>